<feature type="signal peptide" evidence="1">
    <location>
        <begin position="1"/>
        <end position="19"/>
    </location>
</feature>
<protein>
    <recommendedName>
        <fullName evidence="4">FlgD Ig-like domain-containing protein</fullName>
    </recommendedName>
</protein>
<gene>
    <name evidence="2" type="ORF">SY84_02610</name>
</gene>
<accession>A0A0F7JMV5</accession>
<dbReference type="EMBL" id="CP011389">
    <property type="protein sequence ID" value="AKH16123.1"/>
    <property type="molecule type" value="Genomic_DNA"/>
</dbReference>
<dbReference type="OrthoDB" id="73431at2"/>
<keyword evidence="3" id="KW-1185">Reference proteome</keyword>
<sequence length="140" mass="15055">MRRAALLFPLLLSGAPSHAPVQLFLPGALTATQPRVTLRVKGLETPGRSLTTGLCQVRYTVFDRQGRALIGYPNRSTLCAEVGLGMNTVRGTWGAFTLDLSPVRAAKLPAGTYLMTAHIQAQDWGNRLTLVSNTAALRVP</sequence>
<evidence type="ECO:0000313" key="3">
    <source>
        <dbReference type="Proteomes" id="UP000034024"/>
    </source>
</evidence>
<evidence type="ECO:0000256" key="1">
    <source>
        <dbReference type="SAM" id="SignalP"/>
    </source>
</evidence>
<dbReference type="AlphaFoldDB" id="A0A0F7JMV5"/>
<evidence type="ECO:0000313" key="2">
    <source>
        <dbReference type="EMBL" id="AKH16123.1"/>
    </source>
</evidence>
<dbReference type="RefSeq" id="WP_046842698.1">
    <property type="nucleotide sequence ID" value="NZ_CP011389.1"/>
</dbReference>
<organism evidence="2 3">
    <name type="scientific">Deinococcus soli</name>
    <name type="common">ex Cha et al. 2016</name>
    <dbReference type="NCBI Taxonomy" id="1309411"/>
    <lineage>
        <taxon>Bacteria</taxon>
        <taxon>Thermotogati</taxon>
        <taxon>Deinococcota</taxon>
        <taxon>Deinococci</taxon>
        <taxon>Deinococcales</taxon>
        <taxon>Deinococcaceae</taxon>
        <taxon>Deinococcus</taxon>
    </lineage>
</organism>
<dbReference type="PATRIC" id="fig|1309411.5.peg.545"/>
<proteinExistence type="predicted"/>
<dbReference type="Proteomes" id="UP000034024">
    <property type="component" value="Chromosome"/>
</dbReference>
<dbReference type="KEGG" id="dch:SY84_02610"/>
<evidence type="ECO:0008006" key="4">
    <source>
        <dbReference type="Google" id="ProtNLM"/>
    </source>
</evidence>
<feature type="chain" id="PRO_5002517105" description="FlgD Ig-like domain-containing protein" evidence="1">
    <location>
        <begin position="20"/>
        <end position="140"/>
    </location>
</feature>
<keyword evidence="1" id="KW-0732">Signal</keyword>
<name>A0A0F7JMV5_9DEIO</name>
<reference evidence="2 3" key="1">
    <citation type="submission" date="2015-01" db="EMBL/GenBank/DDBJ databases">
        <title>Deinococcus soli/N5/whole genome sequencing.</title>
        <authorList>
            <person name="Kim M.K."/>
            <person name="Srinivasan S."/>
            <person name="Lee J.-J."/>
        </authorList>
    </citation>
    <scope>NUCLEOTIDE SEQUENCE [LARGE SCALE GENOMIC DNA]</scope>
    <source>
        <strain evidence="2 3">N5</strain>
    </source>
</reference>